<sequence>MDENFDQFPVNFGETSGRIERNSFQFNYKRFEVWQGGKCIHSGESKSEINAKIVEGNLVVYINDEKINHHIIKRFSFGQISTSGNRIMWSNDIFNTSGLAEYNKPDVSSLFYKNGKLVKVTYTIHNPNTLVEFYVDENASISKVDNSNISKLDVLSKKIVDLYDQQMFSESREYLVQLFLNVKRSPESLKEVNDFESLGRAYLFMLDQKITDDIDNLQMISSLGYLFLSKAHSISPTNANLIMFRLMVLQMGLDALKYTVMSILEGNGSSMLSMFSGMQDIKARDAIYKMEISDIDDNPIIYMRVDYFNERKVQLDEMVNDDFFLPLKTKQEIKESGIKYHKKLYEYLVNKVLMEFDIDF</sequence>
<reference evidence="1 2" key="1">
    <citation type="journal article" date="2013" name="Genome Announc.">
        <title>Draft Genome Sequence of Winogradskyella psychrotolerans RS-3T, Isolated from the Marine Transect of Kongsfjorden, Ny-Alesund, Svalbard, Arctic Ocean.</title>
        <authorList>
            <person name="Kumar Pinnaka A."/>
            <person name="Ara S."/>
            <person name="Singh A."/>
            <person name="Shivaji S."/>
        </authorList>
    </citation>
    <scope>NUCLEOTIDE SEQUENCE [LARGE SCALE GENOMIC DNA]</scope>
    <source>
        <strain evidence="1 2">RS-3</strain>
    </source>
</reference>
<gene>
    <name evidence="1" type="ORF">ADIWIN_1462</name>
</gene>
<dbReference type="OrthoDB" id="1496265at2"/>
<name>S7VVL3_9FLAO</name>
<accession>S7VVL3</accession>
<comment type="caution">
    <text evidence="1">The sequence shown here is derived from an EMBL/GenBank/DDBJ whole genome shotgun (WGS) entry which is preliminary data.</text>
</comment>
<organism evidence="1 2">
    <name type="scientific">Winogradskyella psychrotolerans RS-3</name>
    <dbReference type="NCBI Taxonomy" id="641526"/>
    <lineage>
        <taxon>Bacteria</taxon>
        <taxon>Pseudomonadati</taxon>
        <taxon>Bacteroidota</taxon>
        <taxon>Flavobacteriia</taxon>
        <taxon>Flavobacteriales</taxon>
        <taxon>Flavobacteriaceae</taxon>
        <taxon>Winogradskyella</taxon>
    </lineage>
</organism>
<protein>
    <submittedName>
        <fullName evidence="1">Uncharacterized protein</fullName>
    </submittedName>
</protein>
<evidence type="ECO:0000313" key="1">
    <source>
        <dbReference type="EMBL" id="EPR73432.1"/>
    </source>
</evidence>
<dbReference type="STRING" id="641526.ADIWIN_1462"/>
<dbReference type="RefSeq" id="WP_020894332.1">
    <property type="nucleotide sequence ID" value="NZ_ATMR01000091.1"/>
</dbReference>
<dbReference type="AlphaFoldDB" id="S7VVL3"/>
<dbReference type="Proteomes" id="UP000014962">
    <property type="component" value="Unassembled WGS sequence"/>
</dbReference>
<keyword evidence="2" id="KW-1185">Reference proteome</keyword>
<evidence type="ECO:0000313" key="2">
    <source>
        <dbReference type="Proteomes" id="UP000014962"/>
    </source>
</evidence>
<dbReference type="EMBL" id="ATMR01000091">
    <property type="protein sequence ID" value="EPR73432.1"/>
    <property type="molecule type" value="Genomic_DNA"/>
</dbReference>
<proteinExistence type="predicted"/>